<accession>N1VW54</accession>
<evidence type="ECO:0000313" key="1">
    <source>
        <dbReference type="EMBL" id="EMY61012.1"/>
    </source>
</evidence>
<reference evidence="1" key="1">
    <citation type="submission" date="2013-03" db="EMBL/GenBank/DDBJ databases">
        <authorList>
            <person name="Harkins D.M."/>
            <person name="Durkin A.S."/>
            <person name="Brinkac L.M."/>
            <person name="Haft D.H."/>
            <person name="Selengut J.D."/>
            <person name="Sanka R."/>
            <person name="DePew J."/>
            <person name="Purushe J."/>
            <person name="Hartskeerl R.A."/>
            <person name="Ahmed A."/>
            <person name="van der Linden H."/>
            <person name="Goris M.G.A."/>
            <person name="Vinetz J.M."/>
            <person name="Sutton G.G."/>
            <person name="Nierman W.C."/>
            <person name="Fouts D.E."/>
        </authorList>
    </citation>
    <scope>NUCLEOTIDE SEQUENCE [LARGE SCALE GENOMIC DNA]</scope>
    <source>
        <strain evidence="1">LT 11-33</strain>
    </source>
</reference>
<comment type="caution">
    <text evidence="1">The sequence shown here is derived from an EMBL/GenBank/DDBJ whole genome shotgun (WGS) entry which is preliminary data.</text>
</comment>
<organism evidence="1 2">
    <name type="scientific">Leptospira terpstrae serovar Hualin str. LT 11-33 = ATCC 700639</name>
    <dbReference type="NCBI Taxonomy" id="1257025"/>
    <lineage>
        <taxon>Bacteria</taxon>
        <taxon>Pseudomonadati</taxon>
        <taxon>Spirochaetota</taxon>
        <taxon>Spirochaetia</taxon>
        <taxon>Leptospirales</taxon>
        <taxon>Leptospiraceae</taxon>
        <taxon>Leptospira</taxon>
    </lineage>
</organism>
<dbReference type="Proteomes" id="UP000012371">
    <property type="component" value="Unassembled WGS sequence"/>
</dbReference>
<evidence type="ECO:0000313" key="2">
    <source>
        <dbReference type="Proteomes" id="UP000012371"/>
    </source>
</evidence>
<name>N1VW54_9LEPT</name>
<proteinExistence type="predicted"/>
<sequence length="52" mass="6337">MKTNHVIFDPKQNRSVFQTLKTVPSPQREYNYNQEKILVKFYGEELQNEYRS</sequence>
<keyword evidence="2" id="KW-1185">Reference proteome</keyword>
<protein>
    <submittedName>
        <fullName evidence="1">Uncharacterized protein</fullName>
    </submittedName>
</protein>
<dbReference type="AlphaFoldDB" id="N1VW54"/>
<dbReference type="EMBL" id="AOGW02000010">
    <property type="protein sequence ID" value="EMY61012.1"/>
    <property type="molecule type" value="Genomic_DNA"/>
</dbReference>
<gene>
    <name evidence="1" type="ORF">LEP1GSC203_1371</name>
</gene>